<dbReference type="SUPFAM" id="SSF48097">
    <property type="entry name" value="Regulator of G-protein signaling, RGS"/>
    <property type="match status" value="1"/>
</dbReference>
<dbReference type="OrthoDB" id="196547at2759"/>
<reference evidence="2" key="1">
    <citation type="submission" date="2025-08" db="UniProtKB">
        <authorList>
            <consortium name="Ensembl"/>
        </authorList>
    </citation>
    <scope>IDENTIFICATION</scope>
</reference>
<dbReference type="PANTHER" id="PTHR10845">
    <property type="entry name" value="REGULATOR OF G PROTEIN SIGNALING"/>
    <property type="match status" value="1"/>
</dbReference>
<dbReference type="InterPro" id="IPR036305">
    <property type="entry name" value="RGS_sf"/>
</dbReference>
<reference evidence="2" key="2">
    <citation type="submission" date="2025-09" db="UniProtKB">
        <authorList>
            <consortium name="Ensembl"/>
        </authorList>
    </citation>
    <scope>IDENTIFICATION</scope>
</reference>
<dbReference type="PROSITE" id="PS50132">
    <property type="entry name" value="RGS"/>
    <property type="match status" value="1"/>
</dbReference>
<dbReference type="Gene3D" id="1.10.167.10">
    <property type="entry name" value="Regulator of G-protein Signalling 4, domain 2"/>
    <property type="match status" value="1"/>
</dbReference>
<dbReference type="GeneTree" id="ENSGT00940000164081"/>
<gene>
    <name evidence="2" type="primary">LOC115549500</name>
</gene>
<sequence length="179" mass="20130">MCRGLDALPLTCLERAKQLRALFSGLRLRQDHTGIMGHSNKANTQRLNRNEPLNWSRSFEDLLSSPNGLCLFRAFLHSEFSEENIAFYLACEDYRATNTSQLPAKAQKIYQEFISADAPREVNLDHATKALTRDGLGQAGPATFDLAQAKIHGLMQRDSYPRFLKSPAYLELVGTAKTR</sequence>
<dbReference type="InterPro" id="IPR016137">
    <property type="entry name" value="RGS"/>
</dbReference>
<dbReference type="SMART" id="SM00315">
    <property type="entry name" value="RGS"/>
    <property type="match status" value="1"/>
</dbReference>
<dbReference type="RefSeq" id="XP_030220605.1">
    <property type="nucleotide sequence ID" value="XM_030364745.1"/>
</dbReference>
<dbReference type="KEGG" id="gmh:115549500"/>
<evidence type="ECO:0000313" key="3">
    <source>
        <dbReference type="Proteomes" id="UP000694546"/>
    </source>
</evidence>
<evidence type="ECO:0000259" key="1">
    <source>
        <dbReference type="PROSITE" id="PS50132"/>
    </source>
</evidence>
<accession>A0A8C5AKG6</accession>
<proteinExistence type="predicted"/>
<dbReference type="PANTHER" id="PTHR10845:SF265">
    <property type="entry name" value="REGULATOR OF G PROTEIN-SIGNALING 5B"/>
    <property type="match status" value="1"/>
</dbReference>
<evidence type="ECO:0000313" key="2">
    <source>
        <dbReference type="Ensembl" id="ENSGMOP00000032981.1"/>
    </source>
</evidence>
<dbReference type="Proteomes" id="UP000694546">
    <property type="component" value="Chromosome 8"/>
</dbReference>
<dbReference type="FunFam" id="1.10.167.10:FF:000001">
    <property type="entry name" value="Putative regulator of g-protein signaling 12"/>
    <property type="match status" value="1"/>
</dbReference>
<dbReference type="Ensembl" id="ENSGMOT00000050910.1">
    <property type="protein sequence ID" value="ENSGMOP00000032981.1"/>
    <property type="gene ID" value="ENSGMOG00000031668.1"/>
</dbReference>
<keyword evidence="3" id="KW-1185">Reference proteome</keyword>
<feature type="domain" description="RGS" evidence="1">
    <location>
        <begin position="58"/>
        <end position="173"/>
    </location>
</feature>
<organism evidence="2 3">
    <name type="scientific">Gadus morhua</name>
    <name type="common">Atlantic cod</name>
    <dbReference type="NCBI Taxonomy" id="8049"/>
    <lineage>
        <taxon>Eukaryota</taxon>
        <taxon>Metazoa</taxon>
        <taxon>Chordata</taxon>
        <taxon>Craniata</taxon>
        <taxon>Vertebrata</taxon>
        <taxon>Euteleostomi</taxon>
        <taxon>Actinopterygii</taxon>
        <taxon>Neopterygii</taxon>
        <taxon>Teleostei</taxon>
        <taxon>Neoteleostei</taxon>
        <taxon>Acanthomorphata</taxon>
        <taxon>Zeiogadaria</taxon>
        <taxon>Gadariae</taxon>
        <taxon>Gadiformes</taxon>
        <taxon>Gadoidei</taxon>
        <taxon>Gadidae</taxon>
        <taxon>Gadus</taxon>
    </lineage>
</organism>
<dbReference type="GeneID" id="115549500"/>
<dbReference type="AlphaFoldDB" id="A0A8C5AKG6"/>
<dbReference type="OMA" id="DHETRNI"/>
<dbReference type="PRINTS" id="PR01301">
    <property type="entry name" value="RGSPROTEIN"/>
</dbReference>
<protein>
    <submittedName>
        <fullName evidence="2">Regulator of G-protein signaling 5-like</fullName>
    </submittedName>
</protein>
<name>A0A8C5AKG6_GADMO</name>
<dbReference type="Pfam" id="PF00615">
    <property type="entry name" value="RGS"/>
    <property type="match status" value="1"/>
</dbReference>
<dbReference type="InterPro" id="IPR044926">
    <property type="entry name" value="RGS_subdomain_2"/>
</dbReference>